<dbReference type="PANTHER" id="PTHR43199:SF1">
    <property type="entry name" value="GLUTATHIONE HYDROLASE PROENZYME"/>
    <property type="match status" value="1"/>
</dbReference>
<evidence type="ECO:0000256" key="5">
    <source>
        <dbReference type="ARBA" id="ARBA00022801"/>
    </source>
</evidence>
<keyword evidence="7 9" id="KW-0012">Acyltransferase</keyword>
<comment type="catalytic activity">
    <reaction evidence="2 9">
        <text>glutathione + H2O = L-cysteinylglycine + L-glutamate</text>
        <dbReference type="Rhea" id="RHEA:28807"/>
        <dbReference type="ChEBI" id="CHEBI:15377"/>
        <dbReference type="ChEBI" id="CHEBI:29985"/>
        <dbReference type="ChEBI" id="CHEBI:57925"/>
        <dbReference type="ChEBI" id="CHEBI:61694"/>
        <dbReference type="EC" id="3.4.19.13"/>
    </reaction>
</comment>
<comment type="pathway">
    <text evidence="9">Sulfur metabolism; glutathione metabolism.</text>
</comment>
<evidence type="ECO:0000256" key="3">
    <source>
        <dbReference type="ARBA" id="ARBA00009381"/>
    </source>
</evidence>
<keyword evidence="6 9" id="KW-0865">Zymogen</keyword>
<dbReference type="EC" id="3.4.19.13" evidence="9"/>
<evidence type="ECO:0000256" key="1">
    <source>
        <dbReference type="ARBA" id="ARBA00001049"/>
    </source>
</evidence>
<evidence type="ECO:0000256" key="7">
    <source>
        <dbReference type="ARBA" id="ARBA00023315"/>
    </source>
</evidence>
<accession>A0ABW7N585</accession>
<keyword evidence="12" id="KW-1185">Reference proteome</keyword>
<dbReference type="NCBIfam" id="TIGR00066">
    <property type="entry name" value="g_glut_trans"/>
    <property type="match status" value="1"/>
</dbReference>
<keyword evidence="10" id="KW-0732">Signal</keyword>
<proteinExistence type="inferred from homology"/>
<gene>
    <name evidence="11" type="primary">ggt</name>
    <name evidence="11" type="ORF">ACHKAR_00115</name>
</gene>
<comment type="caution">
    <text evidence="11">The sequence shown here is derived from an EMBL/GenBank/DDBJ whole genome shotgun (WGS) entry which is preliminary data.</text>
</comment>
<evidence type="ECO:0000256" key="9">
    <source>
        <dbReference type="RuleBase" id="RU368036"/>
    </source>
</evidence>
<comment type="PTM">
    <text evidence="9">Cleaved by autocatalysis into a large and a small subunit.</text>
</comment>
<reference evidence="11 12" key="1">
    <citation type="journal article" date="2013" name="Int. J. Syst. Evol. Microbiol.">
        <title>Marinoscillum luteum sp. nov., isolated from marine sediment.</title>
        <authorList>
            <person name="Cha I.T."/>
            <person name="Park S.J."/>
            <person name="Kim S.J."/>
            <person name="Kim J.G."/>
            <person name="Jung M.Y."/>
            <person name="Shin K.S."/>
            <person name="Kwon K.K."/>
            <person name="Yang S.H."/>
            <person name="Seo Y.S."/>
            <person name="Rhee S.K."/>
        </authorList>
    </citation>
    <scope>NUCLEOTIDE SEQUENCE [LARGE SCALE GENOMIC DNA]</scope>
    <source>
        <strain evidence="11 12">KCTC 23939</strain>
    </source>
</reference>
<organism evidence="11 12">
    <name type="scientific">Marinoscillum luteum</name>
    <dbReference type="NCBI Taxonomy" id="861051"/>
    <lineage>
        <taxon>Bacteria</taxon>
        <taxon>Pseudomonadati</taxon>
        <taxon>Bacteroidota</taxon>
        <taxon>Cytophagia</taxon>
        <taxon>Cytophagales</taxon>
        <taxon>Reichenbachiellaceae</taxon>
        <taxon>Marinoscillum</taxon>
    </lineage>
</organism>
<dbReference type="PROSITE" id="PS51257">
    <property type="entry name" value="PROKAR_LIPOPROTEIN"/>
    <property type="match status" value="1"/>
</dbReference>
<dbReference type="RefSeq" id="WP_395415669.1">
    <property type="nucleotide sequence ID" value="NZ_JBIPKE010000004.1"/>
</dbReference>
<evidence type="ECO:0000313" key="11">
    <source>
        <dbReference type="EMBL" id="MFH6981814.1"/>
    </source>
</evidence>
<keyword evidence="4 9" id="KW-0808">Transferase</keyword>
<dbReference type="Pfam" id="PF01019">
    <property type="entry name" value="G_glu_transpept"/>
    <property type="match status" value="1"/>
</dbReference>
<dbReference type="InterPro" id="IPR043138">
    <property type="entry name" value="GGT_lsub"/>
</dbReference>
<dbReference type="PANTHER" id="PTHR43199">
    <property type="entry name" value="GLUTATHIONE HYDROLASE"/>
    <property type="match status" value="1"/>
</dbReference>
<dbReference type="InterPro" id="IPR029055">
    <property type="entry name" value="Ntn_hydrolases_N"/>
</dbReference>
<comment type="subunit">
    <text evidence="9">This enzyme consists of two polypeptide chains, which are synthesized in precursor form from a single polypeptide.</text>
</comment>
<comment type="catalytic activity">
    <reaction evidence="8 9">
        <text>an N-terminal (5-L-glutamyl)-[peptide] + an alpha-amino acid = 5-L-glutamyl amino acid + an N-terminal L-alpha-aminoacyl-[peptide]</text>
        <dbReference type="Rhea" id="RHEA:23904"/>
        <dbReference type="Rhea" id="RHEA-COMP:9780"/>
        <dbReference type="Rhea" id="RHEA-COMP:9795"/>
        <dbReference type="ChEBI" id="CHEBI:77644"/>
        <dbReference type="ChEBI" id="CHEBI:78597"/>
        <dbReference type="ChEBI" id="CHEBI:78599"/>
        <dbReference type="ChEBI" id="CHEBI:78608"/>
        <dbReference type="EC" id="2.3.2.2"/>
    </reaction>
</comment>
<dbReference type="InterPro" id="IPR051792">
    <property type="entry name" value="GGT_bact"/>
</dbReference>
<keyword evidence="5 9" id="KW-0378">Hydrolase</keyword>
<name>A0ABW7N585_9BACT</name>
<feature type="chain" id="PRO_5047228218" description="Glutathione hydrolase proenzyme" evidence="10">
    <location>
        <begin position="21"/>
        <end position="561"/>
    </location>
</feature>
<dbReference type="InterPro" id="IPR000101">
    <property type="entry name" value="GGT_peptidase"/>
</dbReference>
<evidence type="ECO:0000256" key="6">
    <source>
        <dbReference type="ARBA" id="ARBA00023145"/>
    </source>
</evidence>
<evidence type="ECO:0000313" key="12">
    <source>
        <dbReference type="Proteomes" id="UP001610063"/>
    </source>
</evidence>
<comment type="catalytic activity">
    <reaction evidence="1 9">
        <text>an S-substituted glutathione + H2O = an S-substituted L-cysteinylglycine + L-glutamate</text>
        <dbReference type="Rhea" id="RHEA:59468"/>
        <dbReference type="ChEBI" id="CHEBI:15377"/>
        <dbReference type="ChEBI" id="CHEBI:29985"/>
        <dbReference type="ChEBI" id="CHEBI:90779"/>
        <dbReference type="ChEBI" id="CHEBI:143103"/>
        <dbReference type="EC" id="3.4.19.13"/>
    </reaction>
</comment>
<dbReference type="EC" id="2.3.2.2" evidence="9"/>
<dbReference type="GO" id="GO:0103068">
    <property type="term" value="F:leukotriene C4 gamma-glutamyl transferase activity"/>
    <property type="evidence" value="ECO:0007669"/>
    <property type="project" value="UniProtKB-EC"/>
</dbReference>
<dbReference type="SUPFAM" id="SSF56235">
    <property type="entry name" value="N-terminal nucleophile aminohydrolases (Ntn hydrolases)"/>
    <property type="match status" value="1"/>
</dbReference>
<feature type="signal peptide" evidence="10">
    <location>
        <begin position="1"/>
        <end position="20"/>
    </location>
</feature>
<dbReference type="Gene3D" id="3.60.20.40">
    <property type="match status" value="1"/>
</dbReference>
<dbReference type="PRINTS" id="PR01210">
    <property type="entry name" value="GGTRANSPTASE"/>
</dbReference>
<protein>
    <recommendedName>
        <fullName evidence="9">Glutathione hydrolase proenzyme</fullName>
        <ecNumber evidence="9">2.3.2.2</ecNumber>
        <ecNumber evidence="9">3.4.19.13</ecNumber>
    </recommendedName>
    <component>
        <recommendedName>
            <fullName evidence="9">Glutathione hydrolase large chain</fullName>
        </recommendedName>
    </component>
    <component>
        <recommendedName>
            <fullName evidence="9">Glutathione hydrolase small chain</fullName>
        </recommendedName>
    </component>
</protein>
<evidence type="ECO:0000256" key="2">
    <source>
        <dbReference type="ARBA" id="ARBA00001089"/>
    </source>
</evidence>
<evidence type="ECO:0000256" key="10">
    <source>
        <dbReference type="SAM" id="SignalP"/>
    </source>
</evidence>
<comment type="similarity">
    <text evidence="3 9">Belongs to the gamma-glutamyltransferase family.</text>
</comment>
<dbReference type="EMBL" id="JBIPKE010000004">
    <property type="protein sequence ID" value="MFH6981814.1"/>
    <property type="molecule type" value="Genomic_DNA"/>
</dbReference>
<evidence type="ECO:0000256" key="4">
    <source>
        <dbReference type="ARBA" id="ARBA00022679"/>
    </source>
</evidence>
<dbReference type="Gene3D" id="1.10.246.130">
    <property type="match status" value="1"/>
</dbReference>
<evidence type="ECO:0000256" key="8">
    <source>
        <dbReference type="ARBA" id="ARBA00047417"/>
    </source>
</evidence>
<dbReference type="Proteomes" id="UP001610063">
    <property type="component" value="Unassembled WGS sequence"/>
</dbReference>
<sequence length="561" mass="60731">MTSRIYILLLLALTFSSCNLTTSPKVGALGDHAMVVSAHPLSTAVGLNVLKQGGNAIDAAVATQFALAVVYPRAGNIGGGGFSVIRLTDGSIAALDFREKAPAQAERKMFQDSLGNVVGELSTIGHLAAGVPGSVAGMWELHQKYGSLPWADLVQPAIDLAFEGFLITANEAEALNEKQEDFRQANHYRPWVVRENGWQANDYVNQPQLAATLSFIRDSGRDGFYKGIVAQQIVKEMQRGNGLVTHEDLQNYEAIWRAPLVGTYRGHRVISMPPPSSGGVAVLQMLQGAELLNVGRYEHNSTNAVHLMAEIERRVFADRSKHLGDPDYFQVPVQQLLSPDYNASRFADISIDQTTPSTDIQGGEVPYESPETTHFSIVDADGNAISTTTTLNLNYGCKVWVKGAGFVLNNEMDDFSSKPGVPNFFGLIGAEANAIAPGKRMLSSMTPTIVEKDGALKMVLGSPGGATILTSVFQTVLNVIDYEMTMQEAVSAKKVHHQWLPDQIKAETDAISLKTIEELEQLGHSFEFVDKIGRNDCILVREDGRLEGGADPRGDDKAAGF</sequence>
<dbReference type="InterPro" id="IPR043137">
    <property type="entry name" value="GGT_ssub_C"/>
</dbReference>
<keyword evidence="9" id="KW-0317">Glutathione biosynthesis</keyword>